<feature type="binding site" evidence="4">
    <location>
        <begin position="97"/>
        <end position="98"/>
    </location>
    <ligand>
        <name>substrate</name>
    </ligand>
</feature>
<dbReference type="InterPro" id="IPR036152">
    <property type="entry name" value="Asp/glu_Ase-like_sf"/>
</dbReference>
<evidence type="ECO:0000259" key="9">
    <source>
        <dbReference type="Pfam" id="PF17763"/>
    </source>
</evidence>
<feature type="active site" evidence="5">
    <location>
        <position position="17"/>
    </location>
</feature>
<dbReference type="PROSITE" id="PS51732">
    <property type="entry name" value="ASN_GLN_ASE_3"/>
    <property type="match status" value="1"/>
</dbReference>
<feature type="binding site" evidence="4">
    <location>
        <position position="64"/>
    </location>
    <ligand>
        <name>substrate</name>
    </ligand>
</feature>
<dbReference type="InterPro" id="IPR027474">
    <property type="entry name" value="L-asparaginase_N"/>
</dbReference>
<dbReference type="InterPro" id="IPR027475">
    <property type="entry name" value="Asparaginase/glutaminase_AS2"/>
</dbReference>
<dbReference type="SUPFAM" id="SSF53774">
    <property type="entry name" value="Glutaminase/Asparaginase"/>
    <property type="match status" value="1"/>
</dbReference>
<dbReference type="AlphaFoldDB" id="A0A227KAR4"/>
<gene>
    <name evidence="10" type="ORF">ADH67_11845</name>
</gene>
<evidence type="ECO:0000256" key="5">
    <source>
        <dbReference type="PROSITE-ProRule" id="PRU10099"/>
    </source>
</evidence>
<dbReference type="GO" id="GO:0006528">
    <property type="term" value="P:asparagine metabolic process"/>
    <property type="evidence" value="ECO:0007669"/>
    <property type="project" value="InterPro"/>
</dbReference>
<dbReference type="PANTHER" id="PTHR11707">
    <property type="entry name" value="L-ASPARAGINASE"/>
    <property type="match status" value="1"/>
</dbReference>
<feature type="domain" description="Asparaginase/glutaminase C-terminal" evidence="9">
    <location>
        <begin position="221"/>
        <end position="328"/>
    </location>
</feature>
<dbReference type="CDD" id="cd08964">
    <property type="entry name" value="L-asparaginase_II"/>
    <property type="match status" value="1"/>
</dbReference>
<dbReference type="InterPro" id="IPR004550">
    <property type="entry name" value="AsnASE_II"/>
</dbReference>
<dbReference type="NCBIfam" id="TIGR00520">
    <property type="entry name" value="asnASE_II"/>
    <property type="match status" value="1"/>
</dbReference>
<comment type="caution">
    <text evidence="10">The sequence shown here is derived from an EMBL/GenBank/DDBJ whole genome shotgun (WGS) entry which is preliminary data.</text>
</comment>
<dbReference type="RefSeq" id="WP_066592297.1">
    <property type="nucleotide sequence ID" value="NZ_CAJTBZ010000025.1"/>
</dbReference>
<dbReference type="GO" id="GO:0004067">
    <property type="term" value="F:asparaginase activity"/>
    <property type="evidence" value="ECO:0007669"/>
    <property type="project" value="UniProtKB-UniRule"/>
</dbReference>
<dbReference type="Pfam" id="PF17763">
    <property type="entry name" value="Asparaginase_C"/>
    <property type="match status" value="1"/>
</dbReference>
<feature type="active site" evidence="6">
    <location>
        <position position="97"/>
    </location>
</feature>
<feature type="domain" description="L-asparaginase N-terminal" evidence="8">
    <location>
        <begin position="8"/>
        <end position="201"/>
    </location>
</feature>
<evidence type="ECO:0000256" key="2">
    <source>
        <dbReference type="ARBA" id="ARBA00022801"/>
    </source>
</evidence>
<keyword evidence="2" id="KW-0378">Hydrolase</keyword>
<dbReference type="Gene3D" id="3.40.50.40">
    <property type="match status" value="1"/>
</dbReference>
<dbReference type="InterPro" id="IPR040919">
    <property type="entry name" value="Asparaginase_C"/>
</dbReference>
<proteinExistence type="inferred from homology"/>
<feature type="active site" description="O-isoaspartyl threonine intermediate" evidence="3">
    <location>
        <position position="17"/>
    </location>
</feature>
<dbReference type="InterPro" id="IPR027473">
    <property type="entry name" value="L-asparaginase_C"/>
</dbReference>
<dbReference type="FunFam" id="3.40.50.1170:FF:000001">
    <property type="entry name" value="L-asparaginase 2"/>
    <property type="match status" value="1"/>
</dbReference>
<dbReference type="Pfam" id="PF00710">
    <property type="entry name" value="Asparaginase"/>
    <property type="match status" value="1"/>
</dbReference>
<dbReference type="Proteomes" id="UP000214610">
    <property type="component" value="Unassembled WGS sequence"/>
</dbReference>
<reference evidence="11" key="1">
    <citation type="submission" date="2017-05" db="EMBL/GenBank/DDBJ databases">
        <title>Improved OligoMM genomes.</title>
        <authorList>
            <person name="Garzetti D."/>
        </authorList>
    </citation>
    <scope>NUCLEOTIDE SEQUENCE [LARGE SCALE GENOMIC DNA]</scope>
    <source>
        <strain evidence="11">YL45</strain>
    </source>
</reference>
<name>A0A227KAR4_9BURK</name>
<dbReference type="PIRSF" id="PIRSF500176">
    <property type="entry name" value="L_ASNase"/>
    <property type="match status" value="1"/>
</dbReference>
<dbReference type="Gene3D" id="3.40.50.1170">
    <property type="entry name" value="L-asparaginase, N-terminal domain"/>
    <property type="match status" value="1"/>
</dbReference>
<dbReference type="PIRSF" id="PIRSF001220">
    <property type="entry name" value="L-ASNase_gatD"/>
    <property type="match status" value="1"/>
</dbReference>
<dbReference type="SMART" id="SM00870">
    <property type="entry name" value="Asparaginase"/>
    <property type="match status" value="1"/>
</dbReference>
<keyword evidence="11" id="KW-1185">Reference proteome</keyword>
<evidence type="ECO:0000259" key="8">
    <source>
        <dbReference type="Pfam" id="PF00710"/>
    </source>
</evidence>
<dbReference type="GeneID" id="78361227"/>
<dbReference type="InterPro" id="IPR037152">
    <property type="entry name" value="L-asparaginase_N_sf"/>
</dbReference>
<evidence type="ECO:0000256" key="7">
    <source>
        <dbReference type="RuleBase" id="RU004456"/>
    </source>
</evidence>
<dbReference type="InterPro" id="IPR020827">
    <property type="entry name" value="Asparaginase/glutaminase_AS1"/>
</dbReference>
<accession>A0A227KAR4</accession>
<evidence type="ECO:0000256" key="6">
    <source>
        <dbReference type="PROSITE-ProRule" id="PRU10100"/>
    </source>
</evidence>
<comment type="similarity">
    <text evidence="1 7">Belongs to the asparaginase 1 family.</text>
</comment>
<dbReference type="EMBL" id="NHMP01000010">
    <property type="protein sequence ID" value="OXE44567.1"/>
    <property type="molecule type" value="Genomic_DNA"/>
</dbReference>
<dbReference type="PROSITE" id="PS00917">
    <property type="entry name" value="ASN_GLN_ASE_2"/>
    <property type="match status" value="1"/>
</dbReference>
<organism evidence="10 11">
    <name type="scientific">Turicimonas muris</name>
    <dbReference type="NCBI Taxonomy" id="1796652"/>
    <lineage>
        <taxon>Bacteria</taxon>
        <taxon>Pseudomonadati</taxon>
        <taxon>Pseudomonadota</taxon>
        <taxon>Betaproteobacteria</taxon>
        <taxon>Burkholderiales</taxon>
        <taxon>Sutterellaceae</taxon>
        <taxon>Turicimonas</taxon>
    </lineage>
</organism>
<protein>
    <submittedName>
        <fullName evidence="10">L-asparaginase</fullName>
    </submittedName>
</protein>
<sequence length="331" mass="34926">MTNPKLPKVAILATGGTIAGKAASSTATTGYVPGSATVADIVDSVPALAEIAEIVTEQVSNIGSEDMTDDIWEKLTEISQKYLDDDSIAGVVITHGTDTLEETGFLLNLVLSSDKPVILVGSMRPATAISADGPMNIIEAVKVAVCPEAKGKGVLAVMNDEIHGLRDVTKTNTTNVDTFQSRLFGALGMITGGTPYFFKQSVKPHTTQTEFSLQDVKDLPRVDIIYAHANQDSTLIDAAVAAGAKGIVYAGMGNGSIHKNAFSGLESAANKGVLVVRSSRTGSGLVVDSNSEWQNFINAGSLNPQKARVLLQLALKKTSDLEEARRIFETY</sequence>
<evidence type="ECO:0000256" key="4">
    <source>
        <dbReference type="PIRSR" id="PIRSR001220-2"/>
    </source>
</evidence>
<evidence type="ECO:0000313" key="10">
    <source>
        <dbReference type="EMBL" id="OXE44567.1"/>
    </source>
</evidence>
<evidence type="ECO:0000256" key="3">
    <source>
        <dbReference type="PIRSR" id="PIRSR001220-1"/>
    </source>
</evidence>
<evidence type="ECO:0000256" key="1">
    <source>
        <dbReference type="ARBA" id="ARBA00010518"/>
    </source>
</evidence>
<dbReference type="PRINTS" id="PR00139">
    <property type="entry name" value="ASNGLNASE"/>
</dbReference>
<dbReference type="PANTHER" id="PTHR11707:SF28">
    <property type="entry name" value="60 KDA LYSOPHOSPHOLIPASE"/>
    <property type="match status" value="1"/>
</dbReference>
<dbReference type="InterPro" id="IPR006034">
    <property type="entry name" value="Asparaginase/glutaminase-like"/>
</dbReference>
<dbReference type="PROSITE" id="PS00144">
    <property type="entry name" value="ASN_GLN_ASE_1"/>
    <property type="match status" value="1"/>
</dbReference>
<evidence type="ECO:0000313" key="11">
    <source>
        <dbReference type="Proteomes" id="UP000214610"/>
    </source>
</evidence>